<dbReference type="PANTHER" id="PTHR39469:SF1">
    <property type="entry name" value="DUF4203 DOMAIN-CONTAINING PROTEIN"/>
    <property type="match status" value="1"/>
</dbReference>
<feature type="domain" description="TM7S3/TM198-like" evidence="8">
    <location>
        <begin position="136"/>
        <end position="347"/>
    </location>
</feature>
<keyword evidence="10" id="KW-1185">Reference proteome</keyword>
<evidence type="ECO:0000259" key="8">
    <source>
        <dbReference type="Pfam" id="PF13886"/>
    </source>
</evidence>
<dbReference type="GO" id="GO:0016020">
    <property type="term" value="C:membrane"/>
    <property type="evidence" value="ECO:0007669"/>
    <property type="project" value="UniProtKB-SubCell"/>
</dbReference>
<keyword evidence="2 6" id="KW-0812">Transmembrane</keyword>
<dbReference type="Pfam" id="PF13886">
    <property type="entry name" value="TM7S3_TM198"/>
    <property type="match status" value="1"/>
</dbReference>
<feature type="transmembrane region" description="Helical" evidence="6">
    <location>
        <begin position="274"/>
        <end position="293"/>
    </location>
</feature>
<feature type="compositionally biased region" description="Basic and acidic residues" evidence="5">
    <location>
        <begin position="565"/>
        <end position="574"/>
    </location>
</feature>
<feature type="transmembrane region" description="Helical" evidence="6">
    <location>
        <begin position="198"/>
        <end position="218"/>
    </location>
</feature>
<accession>A0AAD9FSN6</accession>
<dbReference type="InterPro" id="IPR025256">
    <property type="entry name" value="TM7S3/TM198-like_dom"/>
</dbReference>
<keyword evidence="3 6" id="KW-1133">Transmembrane helix</keyword>
<evidence type="ECO:0000256" key="1">
    <source>
        <dbReference type="ARBA" id="ARBA00004141"/>
    </source>
</evidence>
<feature type="transmembrane region" description="Helical" evidence="6">
    <location>
        <begin position="329"/>
        <end position="351"/>
    </location>
</feature>
<organism evidence="9 10">
    <name type="scientific">Papiliotrema laurentii</name>
    <name type="common">Cryptococcus laurentii</name>
    <dbReference type="NCBI Taxonomy" id="5418"/>
    <lineage>
        <taxon>Eukaryota</taxon>
        <taxon>Fungi</taxon>
        <taxon>Dikarya</taxon>
        <taxon>Basidiomycota</taxon>
        <taxon>Agaricomycotina</taxon>
        <taxon>Tremellomycetes</taxon>
        <taxon>Tremellales</taxon>
        <taxon>Rhynchogastremaceae</taxon>
        <taxon>Papiliotrema</taxon>
    </lineage>
</organism>
<evidence type="ECO:0000256" key="7">
    <source>
        <dbReference type="SAM" id="SignalP"/>
    </source>
</evidence>
<feature type="compositionally biased region" description="Low complexity" evidence="5">
    <location>
        <begin position="553"/>
        <end position="564"/>
    </location>
</feature>
<feature type="chain" id="PRO_5042297139" description="TM7S3/TM198-like domain-containing protein" evidence="7">
    <location>
        <begin position="18"/>
        <end position="867"/>
    </location>
</feature>
<evidence type="ECO:0000256" key="4">
    <source>
        <dbReference type="ARBA" id="ARBA00023136"/>
    </source>
</evidence>
<dbReference type="PANTHER" id="PTHR39469">
    <property type="entry name" value="CHROMOSOME 1, WHOLE GENOME SHOTGUN SEQUENCE"/>
    <property type="match status" value="1"/>
</dbReference>
<feature type="transmembrane region" description="Helical" evidence="6">
    <location>
        <begin position="250"/>
        <end position="269"/>
    </location>
</feature>
<dbReference type="AlphaFoldDB" id="A0AAD9FSN6"/>
<reference evidence="9" key="1">
    <citation type="submission" date="2023-02" db="EMBL/GenBank/DDBJ databases">
        <title>Identification and recombinant expression of a fungal hydrolase from Papiliotrema laurentii that hydrolyzes apple cutin and clears colloidal polyester polyurethane.</title>
        <authorList>
            <consortium name="DOE Joint Genome Institute"/>
            <person name="Roman V.A."/>
            <person name="Bojanowski C."/>
            <person name="Crable B.R."/>
            <person name="Wagner D.N."/>
            <person name="Hung C.S."/>
            <person name="Nadeau L.J."/>
            <person name="Schratz L."/>
            <person name="Haridas S."/>
            <person name="Pangilinan J."/>
            <person name="Lipzen A."/>
            <person name="Na H."/>
            <person name="Yan M."/>
            <person name="Ng V."/>
            <person name="Grigoriev I.V."/>
            <person name="Spatafora J.W."/>
            <person name="Barlow D."/>
            <person name="Biffinger J."/>
            <person name="Kelley-Loughnane N."/>
            <person name="Varaljay V.A."/>
            <person name="Crookes-Goodson W.J."/>
        </authorList>
    </citation>
    <scope>NUCLEOTIDE SEQUENCE</scope>
    <source>
        <strain evidence="9">5307AH</strain>
    </source>
</reference>
<evidence type="ECO:0000256" key="2">
    <source>
        <dbReference type="ARBA" id="ARBA00022692"/>
    </source>
</evidence>
<evidence type="ECO:0000313" key="9">
    <source>
        <dbReference type="EMBL" id="KAK1925544.1"/>
    </source>
</evidence>
<feature type="region of interest" description="Disordered" evidence="5">
    <location>
        <begin position="86"/>
        <end position="111"/>
    </location>
</feature>
<feature type="compositionally biased region" description="Polar residues" evidence="5">
    <location>
        <begin position="484"/>
        <end position="494"/>
    </location>
</feature>
<feature type="compositionally biased region" description="Polar residues" evidence="5">
    <location>
        <begin position="723"/>
        <end position="744"/>
    </location>
</feature>
<feature type="compositionally biased region" description="Basic and acidic residues" evidence="5">
    <location>
        <begin position="627"/>
        <end position="637"/>
    </location>
</feature>
<gene>
    <name evidence="9" type="ORF">DB88DRAFT_199704</name>
</gene>
<evidence type="ECO:0000313" key="10">
    <source>
        <dbReference type="Proteomes" id="UP001182556"/>
    </source>
</evidence>
<dbReference type="Proteomes" id="UP001182556">
    <property type="component" value="Unassembled WGS sequence"/>
</dbReference>
<feature type="transmembrane region" description="Helical" evidence="6">
    <location>
        <begin position="158"/>
        <end position="178"/>
    </location>
</feature>
<sequence length="867" mass="93763">MRLSLLFALTSPLLVLAQSSTSTSSSTSPSSSSANATATPPNNSTGNSSLQTITTTITSLIPVPSGSTSATSTSLLTLTLTLNASSPAPSSTNATINGTAPLGNGTANATEPAQWKEGDDWIPFHIRIDPAYGVLGAVLILTGIPVAGLGGKNRWSSLAIVSGYALMLFTLVMILRFGVQVNLQPPSPSPPSTTLRGLYLLACIVAGFIGAGIGIFFFNISKHFVAAAGGFAFGWFLLALKSGGLLTSMLGRWGLLGGLTVGALVVSIVPRTALLMVLISTAWIGATAVMLGVDCYTRAGLKEFYMYNLGFHSLFPKLGGAKYPLTQTMIIELGLLAAIVLIGGAIQARVLNRIQKRLREARLEEEMRIEAEEVARAAERFKNVGSDLREWEEKHGNGQGVVELDPSQTLHDGTTAHLPILAREQVTTQQRPSSPHLPPIDTGSRALHEELQIDSDPPAAKRDTATPSTITFHGVEELKDDPATSRTRTGQTSPVAVDPELEEKMRLLEEVRKARESIRGSIDELHRQTPTSTMATRLDTSRPVTPSYSLGAMSDGMSRMSMGSHKADELDLRTRRASAASSRVLDGPDSARMRPQSTTHRLINAAHSRDSSGGSGEVLSSQNSPADWDRYVSDRKITIPSGPVDVGARYPPQDGFDKRGMAVSMVNLSGPSSSHTSSEDRRTRATSVSMPSEDSGLGQYKNVPPARSRDSYSRTDSYGPGQVTGSASHRHSATMNPRAQSRSMTYEELADRHRKHISALQSTVSDEAKEEEKVRTARERWERQKRDEKAEMERKERHAMAAKSNKKDKGEQREEALKSTDEWRRSVHVGLDQLGRPVNPPAHPRDRSQSRGDPTRPRDKRTSSMIN</sequence>
<feature type="compositionally biased region" description="Basic and acidic residues" evidence="5">
    <location>
        <begin position="843"/>
        <end position="867"/>
    </location>
</feature>
<feature type="signal peptide" evidence="7">
    <location>
        <begin position="1"/>
        <end position="17"/>
    </location>
</feature>
<comment type="caution">
    <text evidence="9">The sequence shown here is derived from an EMBL/GenBank/DDBJ whole genome shotgun (WGS) entry which is preliminary data.</text>
</comment>
<dbReference type="EMBL" id="JAODAN010000003">
    <property type="protein sequence ID" value="KAK1925544.1"/>
    <property type="molecule type" value="Genomic_DNA"/>
</dbReference>
<feature type="region of interest" description="Disordered" evidence="5">
    <location>
        <begin position="453"/>
        <end position="496"/>
    </location>
</feature>
<comment type="subcellular location">
    <subcellularLocation>
        <location evidence="1">Membrane</location>
        <topology evidence="1">Multi-pass membrane protein</topology>
    </subcellularLocation>
</comment>
<proteinExistence type="predicted"/>
<protein>
    <recommendedName>
        <fullName evidence="8">TM7S3/TM198-like domain-containing protein</fullName>
    </recommendedName>
</protein>
<evidence type="ECO:0000256" key="5">
    <source>
        <dbReference type="SAM" id="MobiDB-lite"/>
    </source>
</evidence>
<feature type="compositionally biased region" description="Basic and acidic residues" evidence="5">
    <location>
        <begin position="766"/>
        <end position="825"/>
    </location>
</feature>
<feature type="region of interest" description="Disordered" evidence="5">
    <location>
        <begin position="553"/>
        <end position="867"/>
    </location>
</feature>
<feature type="compositionally biased region" description="Basic and acidic residues" evidence="5">
    <location>
        <begin position="474"/>
        <end position="483"/>
    </location>
</feature>
<feature type="compositionally biased region" description="Low complexity" evidence="5">
    <location>
        <begin position="86"/>
        <end position="95"/>
    </location>
</feature>
<evidence type="ECO:0000256" key="6">
    <source>
        <dbReference type="SAM" id="Phobius"/>
    </source>
</evidence>
<keyword evidence="4 6" id="KW-0472">Membrane</keyword>
<feature type="transmembrane region" description="Helical" evidence="6">
    <location>
        <begin position="225"/>
        <end position="244"/>
    </location>
</feature>
<keyword evidence="7" id="KW-0732">Signal</keyword>
<evidence type="ECO:0000256" key="3">
    <source>
        <dbReference type="ARBA" id="ARBA00022989"/>
    </source>
</evidence>
<feature type="transmembrane region" description="Helical" evidence="6">
    <location>
        <begin position="131"/>
        <end position="151"/>
    </location>
</feature>
<name>A0AAD9FSN6_PAPLA</name>
<feature type="region of interest" description="Disordered" evidence="5">
    <location>
        <begin position="393"/>
        <end position="412"/>
    </location>
</feature>
<feature type="compositionally biased region" description="Polar residues" evidence="5">
    <location>
        <begin position="666"/>
        <end position="676"/>
    </location>
</feature>
<feature type="region of interest" description="Disordered" evidence="5">
    <location>
        <begin position="21"/>
        <end position="50"/>
    </location>
</feature>